<accession>A0A1M7U480</accession>
<evidence type="ECO:0000256" key="1">
    <source>
        <dbReference type="ARBA" id="ARBA00022448"/>
    </source>
</evidence>
<dbReference type="InterPro" id="IPR036909">
    <property type="entry name" value="Cyt_c-like_dom_sf"/>
</dbReference>
<dbReference type="SUPFAM" id="SSF46626">
    <property type="entry name" value="Cytochrome c"/>
    <property type="match status" value="2"/>
</dbReference>
<dbReference type="OrthoDB" id="9773456at2"/>
<feature type="region of interest" description="Disordered" evidence="7">
    <location>
        <begin position="40"/>
        <end position="86"/>
    </location>
</feature>
<protein>
    <submittedName>
        <fullName evidence="9">Cytochrome c</fullName>
    </submittedName>
</protein>
<dbReference type="Proteomes" id="UP000184096">
    <property type="component" value="Chromosome I"/>
</dbReference>
<dbReference type="GO" id="GO:0046872">
    <property type="term" value="F:metal ion binding"/>
    <property type="evidence" value="ECO:0007669"/>
    <property type="project" value="UniProtKB-KW"/>
</dbReference>
<dbReference type="EMBL" id="LT670849">
    <property type="protein sequence ID" value="SHN77714.1"/>
    <property type="molecule type" value="Genomic_DNA"/>
</dbReference>
<evidence type="ECO:0000259" key="8">
    <source>
        <dbReference type="PROSITE" id="PS51007"/>
    </source>
</evidence>
<evidence type="ECO:0000256" key="2">
    <source>
        <dbReference type="ARBA" id="ARBA00022617"/>
    </source>
</evidence>
<dbReference type="GO" id="GO:0020037">
    <property type="term" value="F:heme binding"/>
    <property type="evidence" value="ECO:0007669"/>
    <property type="project" value="InterPro"/>
</dbReference>
<dbReference type="PROSITE" id="PS51007">
    <property type="entry name" value="CYTC"/>
    <property type="match status" value="2"/>
</dbReference>
<evidence type="ECO:0000256" key="5">
    <source>
        <dbReference type="ARBA" id="ARBA00023004"/>
    </source>
</evidence>
<evidence type="ECO:0000313" key="10">
    <source>
        <dbReference type="Proteomes" id="UP000184096"/>
    </source>
</evidence>
<name>A0A1M7U480_9BRAD</name>
<keyword evidence="3 6" id="KW-0479">Metal-binding</keyword>
<feature type="domain" description="Cytochrome c" evidence="8">
    <location>
        <begin position="89"/>
        <end position="166"/>
    </location>
</feature>
<dbReference type="Pfam" id="PF00034">
    <property type="entry name" value="Cytochrom_C"/>
    <property type="match status" value="1"/>
</dbReference>
<evidence type="ECO:0000256" key="7">
    <source>
        <dbReference type="SAM" id="MobiDB-lite"/>
    </source>
</evidence>
<keyword evidence="2 6" id="KW-0349">Heme</keyword>
<reference evidence="10" key="1">
    <citation type="submission" date="2016-11" db="EMBL/GenBank/DDBJ databases">
        <authorList>
            <person name="Varghese N."/>
            <person name="Submissions S."/>
        </authorList>
    </citation>
    <scope>NUCLEOTIDE SEQUENCE [LARGE SCALE GENOMIC DNA]</scope>
    <source>
        <strain evidence="10">GAS401</strain>
    </source>
</reference>
<evidence type="ECO:0000256" key="6">
    <source>
        <dbReference type="PROSITE-ProRule" id="PRU00433"/>
    </source>
</evidence>
<dbReference type="AlphaFoldDB" id="A0A1M7U480"/>
<keyword evidence="4" id="KW-0249">Electron transport</keyword>
<dbReference type="InterPro" id="IPR009056">
    <property type="entry name" value="Cyt_c-like_dom"/>
</dbReference>
<keyword evidence="10" id="KW-1185">Reference proteome</keyword>
<feature type="domain" description="Cytochrome c" evidence="8">
    <location>
        <begin position="231"/>
        <end position="318"/>
    </location>
</feature>
<sequence>MTRNRWARRNGARRGCWILLFGFIPVVVFGAERPDWAFPEADKVQPPSLASESEPKPPPGSTKSYTRKQIDDLSNPPDWYPDMHPPMPPVVAHGAKTFACGSCHLPTGTGHDESAYLAALPVPYFVQQMVDFKSGARKGFGVMPTIAEALSDEEVQSAAAYFASLQARPWLRVVETDTVPKTYVAPGNIRLNLPDGGAEPIGSRIVELPEDEKAALNRDPKSGFVAYVPMGSVARGEALVATGDGKTTKCAICHGETLKGLGVAPPIAGRHANYIVRQLYFFQDGSRSGPSAALMHGVVQKLSVDDMVAIAAYLASLEP</sequence>
<evidence type="ECO:0000313" key="9">
    <source>
        <dbReference type="EMBL" id="SHN77714.1"/>
    </source>
</evidence>
<proteinExistence type="predicted"/>
<dbReference type="GO" id="GO:0009055">
    <property type="term" value="F:electron transfer activity"/>
    <property type="evidence" value="ECO:0007669"/>
    <property type="project" value="InterPro"/>
</dbReference>
<evidence type="ECO:0000256" key="3">
    <source>
        <dbReference type="ARBA" id="ARBA00022723"/>
    </source>
</evidence>
<dbReference type="InterPro" id="IPR050597">
    <property type="entry name" value="Cytochrome_c_Oxidase_Subunit"/>
</dbReference>
<evidence type="ECO:0000256" key="4">
    <source>
        <dbReference type="ARBA" id="ARBA00022982"/>
    </source>
</evidence>
<organism evidence="9 10">
    <name type="scientific">Bradyrhizobium erythrophlei</name>
    <dbReference type="NCBI Taxonomy" id="1437360"/>
    <lineage>
        <taxon>Bacteria</taxon>
        <taxon>Pseudomonadati</taxon>
        <taxon>Pseudomonadota</taxon>
        <taxon>Alphaproteobacteria</taxon>
        <taxon>Hyphomicrobiales</taxon>
        <taxon>Nitrobacteraceae</taxon>
        <taxon>Bradyrhizobium</taxon>
    </lineage>
</organism>
<dbReference type="PANTHER" id="PTHR33751:SF9">
    <property type="entry name" value="CYTOCHROME C4"/>
    <property type="match status" value="1"/>
</dbReference>
<dbReference type="Gene3D" id="1.10.760.10">
    <property type="entry name" value="Cytochrome c-like domain"/>
    <property type="match status" value="2"/>
</dbReference>
<keyword evidence="1" id="KW-0813">Transport</keyword>
<gene>
    <name evidence="9" type="ORF">SAMN05444170_3492</name>
</gene>
<keyword evidence="5 6" id="KW-0408">Iron</keyword>
<dbReference type="PANTHER" id="PTHR33751">
    <property type="entry name" value="CBB3-TYPE CYTOCHROME C OXIDASE SUBUNIT FIXP"/>
    <property type="match status" value="1"/>
</dbReference>